<proteinExistence type="predicted"/>
<feature type="signal peptide" evidence="1">
    <location>
        <begin position="1"/>
        <end position="30"/>
    </location>
</feature>
<comment type="caution">
    <text evidence="3">The sequence shown here is derived from an EMBL/GenBank/DDBJ whole genome shotgun (WGS) entry which is preliminary data.</text>
</comment>
<accession>A0AA86Z050</accession>
<dbReference type="Gene3D" id="3.40.50.11550">
    <property type="match status" value="1"/>
</dbReference>
<dbReference type="Proteomes" id="UP000004506">
    <property type="component" value="Unassembled WGS sequence"/>
</dbReference>
<name>A0AA86Z050_PROST</name>
<dbReference type="Gene3D" id="1.10.8.760">
    <property type="entry name" value="Haem-binding uptake, Tiki superfamily, ChaN, domain 2"/>
    <property type="match status" value="1"/>
</dbReference>
<dbReference type="SUPFAM" id="SSF159501">
    <property type="entry name" value="EreA/ChaN-like"/>
    <property type="match status" value="1"/>
</dbReference>
<evidence type="ECO:0000256" key="1">
    <source>
        <dbReference type="SAM" id="SignalP"/>
    </source>
</evidence>
<dbReference type="InterPro" id="IPR007314">
    <property type="entry name" value="Cofac_haem-bd_dom"/>
</dbReference>
<dbReference type="InterPro" id="IPR016773">
    <property type="entry name" value="Fe3_uptake_reg_CjrA_prd"/>
</dbReference>
<protein>
    <recommendedName>
        <fullName evidence="2">Haem-binding uptake Tiki superfamily ChaN domain-containing protein</fullName>
    </recommendedName>
</protein>
<feature type="chain" id="PRO_5041718885" description="Haem-binding uptake Tiki superfamily ChaN domain-containing protein" evidence="1">
    <location>
        <begin position="31"/>
        <end position="299"/>
    </location>
</feature>
<gene>
    <name evidence="3" type="ORF">PROSTU_02843</name>
</gene>
<reference evidence="4" key="2">
    <citation type="submission" date="2008-04" db="EMBL/GenBank/DDBJ databases">
        <title>Draft genome sequence of Providencia stuartii(ATCC 25827).</title>
        <authorList>
            <person name="Sudarsanam P."/>
            <person name="Ley R."/>
            <person name="Guruge J."/>
            <person name="Turnbaugh P.J."/>
            <person name="Mahowald M."/>
            <person name="Liep D."/>
            <person name="Gordon J."/>
        </authorList>
    </citation>
    <scope>NUCLEOTIDE SEQUENCE [LARGE SCALE GENOMIC DNA]</scope>
    <source>
        <strain evidence="4">ATCC 25827</strain>
    </source>
</reference>
<organism evidence="3 4">
    <name type="scientific">Providencia stuartii ATCC 25827</name>
    <dbReference type="NCBI Taxonomy" id="471874"/>
    <lineage>
        <taxon>Bacteria</taxon>
        <taxon>Pseudomonadati</taxon>
        <taxon>Pseudomonadota</taxon>
        <taxon>Gammaproteobacteria</taxon>
        <taxon>Enterobacterales</taxon>
        <taxon>Morganellaceae</taxon>
        <taxon>Providencia</taxon>
    </lineage>
</organism>
<dbReference type="Pfam" id="PF04187">
    <property type="entry name" value="Cofac_haem_bdg"/>
    <property type="match status" value="1"/>
</dbReference>
<dbReference type="PIRSF" id="PIRSF020419">
    <property type="entry name" value="Fe_uptake_reg_CjrA_prd"/>
    <property type="match status" value="1"/>
</dbReference>
<feature type="domain" description="Haem-binding uptake Tiki superfamily ChaN" evidence="2">
    <location>
        <begin position="62"/>
        <end position="258"/>
    </location>
</feature>
<dbReference type="AlphaFoldDB" id="A0AA86Z050"/>
<evidence type="ECO:0000313" key="4">
    <source>
        <dbReference type="Proteomes" id="UP000004506"/>
    </source>
</evidence>
<dbReference type="CDD" id="cd14727">
    <property type="entry name" value="ChanN-like"/>
    <property type="match status" value="1"/>
</dbReference>
<evidence type="ECO:0000313" key="3">
    <source>
        <dbReference type="EMBL" id="EDU59652.1"/>
    </source>
</evidence>
<keyword evidence="1" id="KW-0732">Signal</keyword>
<reference evidence="3 4" key="3">
    <citation type="submission" date="2008-05" db="EMBL/GenBank/DDBJ databases">
        <authorList>
            <person name="Fulton L."/>
            <person name="Clifton S."/>
            <person name="Fulton B."/>
            <person name="Xu J."/>
            <person name="Minx P."/>
            <person name="Pepin K.H."/>
            <person name="Johnson M."/>
            <person name="Thiruvilangam P."/>
            <person name="Bhonagiri V."/>
            <person name="Nash W.E."/>
            <person name="Mardis E.R."/>
            <person name="Wilson R.K."/>
        </authorList>
    </citation>
    <scope>NUCLEOTIDE SEQUENCE [LARGE SCALE GENOMIC DNA]</scope>
    <source>
        <strain evidence="3 4">ATCC 25827</strain>
    </source>
</reference>
<sequence>MEKIMISVTLKAKSSLIAMALLLVAGCAQQIEQKPVELDSQLTGQGQIIDLQSGQSITPQQLIEQLSQSSRVIVGEKHDNMYHHQIEQWLAQEMHKTRPQGSVLLEMLQPDQQKSINSVKAQMQGDPYIRDEKLQSSIKWNSGWPWEQYGELTKQLLKAPYPLLSANLNKEEVKEAYKNPPVLNGVYSTQPVVQELISKTIETSHDGKLTPEQVEKMTVIQQMRDRRMAKSLLQAPTPALLFVGGYHATRAIGVPLHVQDLAPDAEFTVLIISEKGNAIDNLHADYVWYTPSVNQAVEK</sequence>
<reference evidence="4" key="1">
    <citation type="submission" date="2008-04" db="EMBL/GenBank/DDBJ databases">
        <title>Draft genome sequence of Providencia stuartii (ATCC 25827).</title>
        <authorList>
            <person name="Sudarsanam P."/>
            <person name="Ley R."/>
            <person name="Guruge J."/>
            <person name="Turnbaugh P.J."/>
            <person name="Mahowald M."/>
            <person name="Liep D."/>
            <person name="Gordon J."/>
        </authorList>
    </citation>
    <scope>NUCLEOTIDE SEQUENCE [LARGE SCALE GENOMIC DNA]</scope>
    <source>
        <strain evidence="4">ATCC 25827</strain>
    </source>
</reference>
<evidence type="ECO:0000259" key="2">
    <source>
        <dbReference type="Pfam" id="PF04187"/>
    </source>
</evidence>
<dbReference type="PROSITE" id="PS51257">
    <property type="entry name" value="PROKAR_LIPOPROTEIN"/>
    <property type="match status" value="1"/>
</dbReference>
<dbReference type="EMBL" id="ABJD02000101">
    <property type="protein sequence ID" value="EDU59652.1"/>
    <property type="molecule type" value="Genomic_DNA"/>
</dbReference>